<gene>
    <name evidence="2" type="ORF">CP972_04025</name>
</gene>
<sequence length="254" mass="27847">MYPSRASSFATALAPHLPEGWCRKYIGFRLPSDPLLVDQVWDCGPTHSALLDWPDTRTGFVGGPDGEELCVMERPRHPRQYLVAPLQPEGFLPHHFRGVDEPNGIAVPDDPVRAAAAVSRRVLPRLRIALAAVRHNAAVQPEPPHRPPPPQVARVVTLTWYEDGALGTPFKSVPEDARTDLYVLGFQYHPHQAAFLLPAAYGEDGRDLRLRALVHQLAQKGIGVNLRHTATPAIAAPRPAGPVPTSPPVTAHRR</sequence>
<accession>A0ABX6B4G4</accession>
<proteinExistence type="predicted"/>
<keyword evidence="3" id="KW-1185">Reference proteome</keyword>
<evidence type="ECO:0000313" key="2">
    <source>
        <dbReference type="EMBL" id="QEV10040.1"/>
    </source>
</evidence>
<organism evidence="2 3">
    <name type="scientific">Streptomyces prasinus</name>
    <dbReference type="NCBI Taxonomy" id="67345"/>
    <lineage>
        <taxon>Bacteria</taxon>
        <taxon>Bacillati</taxon>
        <taxon>Actinomycetota</taxon>
        <taxon>Actinomycetes</taxon>
        <taxon>Kitasatosporales</taxon>
        <taxon>Streptomycetaceae</taxon>
        <taxon>Streptomyces</taxon>
    </lineage>
</organism>
<dbReference type="EMBL" id="CP023697">
    <property type="protein sequence ID" value="QEV10040.1"/>
    <property type="molecule type" value="Genomic_DNA"/>
</dbReference>
<dbReference type="Proteomes" id="UP000326041">
    <property type="component" value="Chromosome"/>
</dbReference>
<protein>
    <submittedName>
        <fullName evidence="2">Uncharacterized protein</fullName>
    </submittedName>
</protein>
<evidence type="ECO:0000256" key="1">
    <source>
        <dbReference type="SAM" id="MobiDB-lite"/>
    </source>
</evidence>
<reference evidence="2 3" key="1">
    <citation type="submission" date="2017-09" db="EMBL/GenBank/DDBJ databases">
        <authorList>
            <person name="Lee N."/>
            <person name="Cho B.-K."/>
        </authorList>
    </citation>
    <scope>NUCLEOTIDE SEQUENCE [LARGE SCALE GENOMIC DNA]</scope>
    <source>
        <strain evidence="2 3">ATCC 13879</strain>
    </source>
</reference>
<evidence type="ECO:0000313" key="3">
    <source>
        <dbReference type="Proteomes" id="UP000326041"/>
    </source>
</evidence>
<name>A0ABX6B4G4_9ACTN</name>
<feature type="region of interest" description="Disordered" evidence="1">
    <location>
        <begin position="233"/>
        <end position="254"/>
    </location>
</feature>